<dbReference type="PANTHER" id="PTHR10429:SF0">
    <property type="entry name" value="DNA-3-METHYLADENINE GLYCOSYLASE"/>
    <property type="match status" value="1"/>
</dbReference>
<evidence type="ECO:0000256" key="1">
    <source>
        <dbReference type="ARBA" id="ARBA00009232"/>
    </source>
</evidence>
<reference evidence="6 7" key="1">
    <citation type="journal article" date="2015" name="Nature">
        <title>rRNA introns, odd ribosomes, and small enigmatic genomes across a large radiation of phyla.</title>
        <authorList>
            <person name="Brown C.T."/>
            <person name="Hug L.A."/>
            <person name="Thomas B.C."/>
            <person name="Sharon I."/>
            <person name="Castelle C.J."/>
            <person name="Singh A."/>
            <person name="Wilkins M.J."/>
            <person name="Williams K.H."/>
            <person name="Banfield J.F."/>
        </authorList>
    </citation>
    <scope>NUCLEOTIDE SEQUENCE [LARGE SCALE GENOMIC DNA]</scope>
</reference>
<evidence type="ECO:0000313" key="6">
    <source>
        <dbReference type="EMBL" id="KKR12733.1"/>
    </source>
</evidence>
<evidence type="ECO:0000256" key="3">
    <source>
        <dbReference type="ARBA" id="ARBA00022801"/>
    </source>
</evidence>
<dbReference type="EC" id="3.2.2.-" evidence="5"/>
<dbReference type="GO" id="GO:0003905">
    <property type="term" value="F:alkylbase DNA N-glycosylase activity"/>
    <property type="evidence" value="ECO:0007669"/>
    <property type="project" value="InterPro"/>
</dbReference>
<dbReference type="NCBIfam" id="TIGR00567">
    <property type="entry name" value="3mg"/>
    <property type="match status" value="1"/>
</dbReference>
<dbReference type="Pfam" id="PF02245">
    <property type="entry name" value="Pur_DNA_glyco"/>
    <property type="match status" value="1"/>
</dbReference>
<dbReference type="PANTHER" id="PTHR10429">
    <property type="entry name" value="DNA-3-METHYLADENINE GLYCOSYLASE"/>
    <property type="match status" value="1"/>
</dbReference>
<dbReference type="InterPro" id="IPR011034">
    <property type="entry name" value="Formyl_transferase-like_C_sf"/>
</dbReference>
<dbReference type="EMBL" id="LBWR01000001">
    <property type="protein sequence ID" value="KKR12733.1"/>
    <property type="molecule type" value="Genomic_DNA"/>
</dbReference>
<dbReference type="GO" id="GO:0003677">
    <property type="term" value="F:DNA binding"/>
    <property type="evidence" value="ECO:0007669"/>
    <property type="project" value="InterPro"/>
</dbReference>
<evidence type="ECO:0000313" key="7">
    <source>
        <dbReference type="Proteomes" id="UP000034665"/>
    </source>
</evidence>
<accession>A0A0G0NB90</accession>
<dbReference type="SUPFAM" id="SSF50486">
    <property type="entry name" value="FMT C-terminal domain-like"/>
    <property type="match status" value="1"/>
</dbReference>
<proteinExistence type="inferred from homology"/>
<dbReference type="Gene3D" id="3.10.300.10">
    <property type="entry name" value="Methylpurine-DNA glycosylase (MPG)"/>
    <property type="match status" value="1"/>
</dbReference>
<gene>
    <name evidence="6" type="ORF">UT41_C0001G0277</name>
</gene>
<dbReference type="InterPro" id="IPR036995">
    <property type="entry name" value="MPG_sf"/>
</dbReference>
<dbReference type="GO" id="GO:0006284">
    <property type="term" value="P:base-excision repair"/>
    <property type="evidence" value="ECO:0007669"/>
    <property type="project" value="InterPro"/>
</dbReference>
<keyword evidence="4 5" id="KW-0234">DNA repair</keyword>
<sequence>MTRVLQHDFLNRPAPVVAQELLGKFLIREHNGHQWTLMITEVEAYEGPEDKASRAYEGRAEHNEPMFAEAGILHTHLTYDMRWMLHIVTGPKDYPAAVLIRSALVLLPTGELEHIDGPETITQFLKIDDSFNALQAIQENGLWLEDRDIEIPAEHIEKKKRVGVDHAAEWNDIPYNFSIAVIRNTPATD</sequence>
<name>A0A0G0NB90_9BACT</name>
<dbReference type="AlphaFoldDB" id="A0A0G0NB90"/>
<evidence type="ECO:0000256" key="5">
    <source>
        <dbReference type="HAMAP-Rule" id="MF_00527"/>
    </source>
</evidence>
<comment type="caution">
    <text evidence="6">The sequence shown here is derived from an EMBL/GenBank/DDBJ whole genome shotgun (WGS) entry which is preliminary data.</text>
</comment>
<dbReference type="Proteomes" id="UP000034665">
    <property type="component" value="Unassembled WGS sequence"/>
</dbReference>
<evidence type="ECO:0000256" key="2">
    <source>
        <dbReference type="ARBA" id="ARBA00022763"/>
    </source>
</evidence>
<dbReference type="HAMAP" id="MF_00527">
    <property type="entry name" value="3MGH"/>
    <property type="match status" value="1"/>
</dbReference>
<protein>
    <recommendedName>
        <fullName evidence="5">Putative 3-methyladenine DNA glycosylase</fullName>
        <ecNumber evidence="5">3.2.2.-</ecNumber>
    </recommendedName>
</protein>
<keyword evidence="3 5" id="KW-0378">Hydrolase</keyword>
<dbReference type="STRING" id="1619013.UT41_C0001G0277"/>
<keyword evidence="2 5" id="KW-0227">DNA damage</keyword>
<evidence type="ECO:0000256" key="4">
    <source>
        <dbReference type="ARBA" id="ARBA00023204"/>
    </source>
</evidence>
<comment type="similarity">
    <text evidence="1 5">Belongs to the DNA glycosylase MPG family.</text>
</comment>
<dbReference type="InterPro" id="IPR003180">
    <property type="entry name" value="MPG"/>
</dbReference>
<organism evidence="6 7">
    <name type="scientific">Candidatus Wolfebacteria bacterium GW2011_GWC2_39_22</name>
    <dbReference type="NCBI Taxonomy" id="1619013"/>
    <lineage>
        <taxon>Bacteria</taxon>
        <taxon>Candidatus Wolfeibacteriota</taxon>
    </lineage>
</organism>